<reference evidence="3" key="1">
    <citation type="submission" date="2022-04" db="EMBL/GenBank/DDBJ databases">
        <title>Diverse halophilic archaea isolated from saline environments.</title>
        <authorList>
            <person name="Cui H.-L."/>
        </authorList>
    </citation>
    <scope>NUCLEOTIDE SEQUENCE</scope>
    <source>
        <strain evidence="3">XZYJT40</strain>
    </source>
</reference>
<keyword evidence="4" id="KW-1185">Reference proteome</keyword>
<sequence length="105" mass="12268">MADIDADTLLPNQRMRRGAQDGEISQIHRGQQYAEEGDRFAVDGDAFEVVAVRERTLGDLTDEDARKEGMRDLEQYREILDRVHDDFEWDDDSEVVLHRFERVES</sequence>
<dbReference type="AlphaFoldDB" id="A0A8U0IF64"/>
<evidence type="ECO:0000259" key="2">
    <source>
        <dbReference type="Pfam" id="PF04266"/>
    </source>
</evidence>
<dbReference type="KEGG" id="haxz:M0R88_09880"/>
<dbReference type="Gene3D" id="3.10.400.10">
    <property type="entry name" value="Sulfate adenylyltransferase"/>
    <property type="match status" value="1"/>
</dbReference>
<proteinExistence type="predicted"/>
<dbReference type="RefSeq" id="WP_248653346.1">
    <property type="nucleotide sequence ID" value="NZ_CP096658.1"/>
</dbReference>
<dbReference type="InterPro" id="IPR015947">
    <property type="entry name" value="PUA-like_sf"/>
</dbReference>
<dbReference type="Pfam" id="PF04266">
    <property type="entry name" value="ASCH"/>
    <property type="match status" value="1"/>
</dbReference>
<dbReference type="EMBL" id="CP096658">
    <property type="protein sequence ID" value="UPV98841.1"/>
    <property type="molecule type" value="Genomic_DNA"/>
</dbReference>
<organism evidence="3 4">
    <name type="scientific">Halorussus gelatinilyticus</name>
    <dbReference type="NCBI Taxonomy" id="2937524"/>
    <lineage>
        <taxon>Archaea</taxon>
        <taxon>Methanobacteriati</taxon>
        <taxon>Methanobacteriota</taxon>
        <taxon>Stenosarchaea group</taxon>
        <taxon>Halobacteria</taxon>
        <taxon>Halobacteriales</taxon>
        <taxon>Haladaptataceae</taxon>
        <taxon>Halorussus</taxon>
    </lineage>
</organism>
<dbReference type="Proteomes" id="UP000830434">
    <property type="component" value="Chromosome"/>
</dbReference>
<dbReference type="GeneID" id="72190165"/>
<feature type="region of interest" description="Disordered" evidence="1">
    <location>
        <begin position="1"/>
        <end position="32"/>
    </location>
</feature>
<accession>A0A8U0IF64</accession>
<feature type="domain" description="ASCH" evidence="2">
    <location>
        <begin position="47"/>
        <end position="103"/>
    </location>
</feature>
<name>A0A8U0IF64_9EURY</name>
<gene>
    <name evidence="3" type="ORF">M0R88_09880</name>
</gene>
<evidence type="ECO:0000313" key="3">
    <source>
        <dbReference type="EMBL" id="UPV98841.1"/>
    </source>
</evidence>
<evidence type="ECO:0000313" key="4">
    <source>
        <dbReference type="Proteomes" id="UP000830434"/>
    </source>
</evidence>
<dbReference type="SUPFAM" id="SSF88697">
    <property type="entry name" value="PUA domain-like"/>
    <property type="match status" value="1"/>
</dbReference>
<dbReference type="InterPro" id="IPR007374">
    <property type="entry name" value="ASCH_domain"/>
</dbReference>
<evidence type="ECO:0000256" key="1">
    <source>
        <dbReference type="SAM" id="MobiDB-lite"/>
    </source>
</evidence>
<protein>
    <submittedName>
        <fullName evidence="3">ASCH domain-containing protein</fullName>
    </submittedName>
</protein>